<feature type="domain" description="LUD" evidence="1">
    <location>
        <begin position="52"/>
        <end position="231"/>
    </location>
</feature>
<dbReference type="PANTHER" id="PTHR43682">
    <property type="entry name" value="LACTATE UTILIZATION PROTEIN C"/>
    <property type="match status" value="1"/>
</dbReference>
<dbReference type="Proteomes" id="UP000307702">
    <property type="component" value="Unassembled WGS sequence"/>
</dbReference>
<dbReference type="EMBL" id="SZVP01000001">
    <property type="protein sequence ID" value="TMM47894.1"/>
    <property type="molecule type" value="Genomic_DNA"/>
</dbReference>
<name>A0A8H2PM04_9GAMM</name>
<evidence type="ECO:0000313" key="3">
    <source>
        <dbReference type="Proteomes" id="UP000307702"/>
    </source>
</evidence>
<reference evidence="2 3" key="1">
    <citation type="submission" date="2019-05" db="EMBL/GenBank/DDBJ databases">
        <title>Colwellia ponticola sp. nov., isolated from seawater.</title>
        <authorList>
            <person name="Yoon J.-H."/>
        </authorList>
    </citation>
    <scope>NUCLEOTIDE SEQUENCE [LARGE SCALE GENOMIC DNA]</scope>
    <source>
        <strain evidence="2 3">OISW-25</strain>
    </source>
</reference>
<dbReference type="InterPro" id="IPR037171">
    <property type="entry name" value="NagB/RpiA_transferase-like"/>
</dbReference>
<dbReference type="Pfam" id="PF02589">
    <property type="entry name" value="LUD_dom"/>
    <property type="match status" value="1"/>
</dbReference>
<gene>
    <name evidence="2" type="ORF">FCS21_02735</name>
</gene>
<comment type="caution">
    <text evidence="2">The sequence shown here is derived from an EMBL/GenBank/DDBJ whole genome shotgun (WGS) entry which is preliminary data.</text>
</comment>
<dbReference type="PANTHER" id="PTHR43682:SF1">
    <property type="entry name" value="LACTATE UTILIZATION PROTEIN C"/>
    <property type="match status" value="1"/>
</dbReference>
<dbReference type="SUPFAM" id="SSF100950">
    <property type="entry name" value="NagB/RpiA/CoA transferase-like"/>
    <property type="match status" value="1"/>
</dbReference>
<dbReference type="AlphaFoldDB" id="A0A8H2PM04"/>
<evidence type="ECO:0000313" key="2">
    <source>
        <dbReference type="EMBL" id="TMM47894.1"/>
    </source>
</evidence>
<protein>
    <submittedName>
        <fullName evidence="2">Lactate utilization protein</fullName>
    </submittedName>
</protein>
<proteinExistence type="predicted"/>
<dbReference type="OrthoDB" id="9794157at2"/>
<accession>A0A8H2PM04</accession>
<dbReference type="InterPro" id="IPR024185">
    <property type="entry name" value="FTHF_cligase-like_sf"/>
</dbReference>
<dbReference type="InterPro" id="IPR003741">
    <property type="entry name" value="LUD_dom"/>
</dbReference>
<dbReference type="RefSeq" id="WP_138620422.1">
    <property type="nucleotide sequence ID" value="NZ_SZVP01000001.1"/>
</dbReference>
<keyword evidence="3" id="KW-1185">Reference proteome</keyword>
<sequence length="233" mass="25881">MTNKTTDINVISRRARGNILAKLKAEVGGADYGKLPQETAYVYPECSQTDNIAQFISELEKNHAQVIPTTKEQMAEVILEQLASLNITQLLYGEKLDEQSDYHREVIEALKSKVTLQPYDFSIDNNKNRLFNECPAALSNSRCSIAATGTIVLWPDENEPRSLSLVPPVHFVMVDAHKLHADFARLIEAEQWQDKLPTNVVLISGPSKTADIQQTLAYGAHGPKALIVLLLNS</sequence>
<evidence type="ECO:0000259" key="1">
    <source>
        <dbReference type="Pfam" id="PF02589"/>
    </source>
</evidence>
<dbReference type="Gene3D" id="3.40.50.10420">
    <property type="entry name" value="NagB/RpiA/CoA transferase-like"/>
    <property type="match status" value="1"/>
</dbReference>
<organism evidence="2 3">
    <name type="scientific">Colwellia ponticola</name>
    <dbReference type="NCBI Taxonomy" id="2304625"/>
    <lineage>
        <taxon>Bacteria</taxon>
        <taxon>Pseudomonadati</taxon>
        <taxon>Pseudomonadota</taxon>
        <taxon>Gammaproteobacteria</taxon>
        <taxon>Alteromonadales</taxon>
        <taxon>Colwelliaceae</taxon>
        <taxon>Colwellia</taxon>
    </lineage>
</organism>